<accession>A0ABQ7IA80</accession>
<organism evidence="1 2">
    <name type="scientific">Botrytis deweyae</name>
    <dbReference type="NCBI Taxonomy" id="2478750"/>
    <lineage>
        <taxon>Eukaryota</taxon>
        <taxon>Fungi</taxon>
        <taxon>Dikarya</taxon>
        <taxon>Ascomycota</taxon>
        <taxon>Pezizomycotina</taxon>
        <taxon>Leotiomycetes</taxon>
        <taxon>Helotiales</taxon>
        <taxon>Sclerotiniaceae</taxon>
        <taxon>Botrytis</taxon>
    </lineage>
</organism>
<comment type="caution">
    <text evidence="1">The sequence shown here is derived from an EMBL/GenBank/DDBJ whole genome shotgun (WGS) entry which is preliminary data.</text>
</comment>
<proteinExistence type="predicted"/>
<reference evidence="1 2" key="1">
    <citation type="journal article" date="2020" name="Genome Biol. Evol.">
        <title>Comparative genomics of Sclerotiniaceae.</title>
        <authorList>
            <person name="Valero Jimenez C.A."/>
            <person name="Steentjes M."/>
            <person name="Scholten O.E."/>
            <person name="Van Kan J.A.L."/>
        </authorList>
    </citation>
    <scope>NUCLEOTIDE SEQUENCE [LARGE SCALE GENOMIC DNA]</scope>
    <source>
        <strain evidence="1 2">B1</strain>
    </source>
</reference>
<sequence>MIIATIQHIDNVDSPVLSCPVSPSPLKEQSGDKLSSFFFTSLSLVFKVVLGKQGSSRENDHLSAPPLVTLTKNSGLVGSAQEISSVA</sequence>
<evidence type="ECO:0000313" key="1">
    <source>
        <dbReference type="EMBL" id="KAF7917998.1"/>
    </source>
</evidence>
<dbReference type="GeneID" id="62236797"/>
<evidence type="ECO:0000313" key="2">
    <source>
        <dbReference type="Proteomes" id="UP000783213"/>
    </source>
</evidence>
<keyword evidence="2" id="KW-1185">Reference proteome</keyword>
<dbReference type="Proteomes" id="UP000783213">
    <property type="component" value="Unassembled WGS sequence"/>
</dbReference>
<protein>
    <submittedName>
        <fullName evidence="1">Uncharacterized protein</fullName>
    </submittedName>
</protein>
<gene>
    <name evidence="1" type="ORF">EAE98_010026</name>
</gene>
<dbReference type="EMBL" id="RCSX01000032">
    <property type="protein sequence ID" value="KAF7917998.1"/>
    <property type="molecule type" value="Genomic_DNA"/>
</dbReference>
<name>A0ABQ7IA80_9HELO</name>
<dbReference type="RefSeq" id="XP_038806110.1">
    <property type="nucleotide sequence ID" value="XM_038957647.1"/>
</dbReference>